<gene>
    <name evidence="3" type="ORF">FA14DRAFT_153534</name>
</gene>
<sequence length="454" mass="49786">MRIILTIITHTILTIVLSVLEAQAAGSSQGSDHSQNQKLEDARKARDDTTSKMRVMVRGKALNLNKVQDVKLGKGLKSYLPFTEDFTYRRLQNKERKQSDRVSKLERGTNLSSSHQSPQSQHLSGFGSPHNRQGSTSPGSHADELQFQRSPSASSSGSSSGARSPSHGRDEREKMLVQLSNKKGEPVRQGGRDDKGKGKAIARSPTLVHKGSSSDSAHSLSHGGSSERHREELYEYQNSRSLPVGLGHQGRSGGLGSFAFHSPAHSESGINRGGGDSFRSAGRSSRSGAQSVGRSSVGSGGSLRSGGLSPVGKDIEKRIKGLEGDHQKALREILVKGTGIRSSKKVLEKEEKIAEIDQELYKKHRPAPLSAAMKYVPHTHEWDRRKAMASHDKHLRRMEDVVSDVSLHAQEGKMKLDVLTDISKNVDEQNRHRMMMKQEKAQTPKSKRLPPLHP</sequence>
<dbReference type="Proteomes" id="UP000245771">
    <property type="component" value="Unassembled WGS sequence"/>
</dbReference>
<feature type="signal peptide" evidence="2">
    <location>
        <begin position="1"/>
        <end position="24"/>
    </location>
</feature>
<accession>A0A316VL11</accession>
<feature type="compositionally biased region" description="Basic and acidic residues" evidence="1">
    <location>
        <begin position="91"/>
        <end position="107"/>
    </location>
</feature>
<feature type="compositionally biased region" description="Basic and acidic residues" evidence="1">
    <location>
        <begin position="429"/>
        <end position="442"/>
    </location>
</feature>
<feature type="chain" id="PRO_5016349139" description="Secreted protein" evidence="2">
    <location>
        <begin position="25"/>
        <end position="454"/>
    </location>
</feature>
<keyword evidence="2" id="KW-0732">Signal</keyword>
<dbReference type="EMBL" id="KZ819602">
    <property type="protein sequence ID" value="PWN38207.1"/>
    <property type="molecule type" value="Genomic_DNA"/>
</dbReference>
<feature type="compositionally biased region" description="Basic and acidic residues" evidence="1">
    <location>
        <begin position="182"/>
        <end position="197"/>
    </location>
</feature>
<feature type="compositionally biased region" description="Basic residues" evidence="1">
    <location>
        <begin position="445"/>
        <end position="454"/>
    </location>
</feature>
<protein>
    <recommendedName>
        <fullName evidence="5">Secreted protein</fullName>
    </recommendedName>
</protein>
<dbReference type="GeneID" id="37019388"/>
<evidence type="ECO:0000256" key="2">
    <source>
        <dbReference type="SAM" id="SignalP"/>
    </source>
</evidence>
<reference evidence="3 4" key="1">
    <citation type="journal article" date="2018" name="Mol. Biol. Evol.">
        <title>Broad Genomic Sampling Reveals a Smut Pathogenic Ancestry of the Fungal Clade Ustilaginomycotina.</title>
        <authorList>
            <person name="Kijpornyongpan T."/>
            <person name="Mondo S.J."/>
            <person name="Barry K."/>
            <person name="Sandor L."/>
            <person name="Lee J."/>
            <person name="Lipzen A."/>
            <person name="Pangilinan J."/>
            <person name="LaButti K."/>
            <person name="Hainaut M."/>
            <person name="Henrissat B."/>
            <person name="Grigoriev I.V."/>
            <person name="Spatafora J.W."/>
            <person name="Aime M.C."/>
        </authorList>
    </citation>
    <scope>NUCLEOTIDE SEQUENCE [LARGE SCALE GENOMIC DNA]</scope>
    <source>
        <strain evidence="3 4">MCA 3882</strain>
    </source>
</reference>
<feature type="region of interest" description="Disordered" evidence="1">
    <location>
        <begin position="26"/>
        <end position="51"/>
    </location>
</feature>
<dbReference type="AlphaFoldDB" id="A0A316VL11"/>
<dbReference type="InParanoid" id="A0A316VL11"/>
<feature type="region of interest" description="Disordered" evidence="1">
    <location>
        <begin position="429"/>
        <end position="454"/>
    </location>
</feature>
<keyword evidence="4" id="KW-1185">Reference proteome</keyword>
<evidence type="ECO:0008006" key="5">
    <source>
        <dbReference type="Google" id="ProtNLM"/>
    </source>
</evidence>
<feature type="compositionally biased region" description="Polar residues" evidence="1">
    <location>
        <begin position="26"/>
        <end position="37"/>
    </location>
</feature>
<feature type="region of interest" description="Disordered" evidence="1">
    <location>
        <begin position="91"/>
        <end position="232"/>
    </location>
</feature>
<dbReference type="OrthoDB" id="10606974at2759"/>
<proteinExistence type="predicted"/>
<feature type="region of interest" description="Disordered" evidence="1">
    <location>
        <begin position="255"/>
        <end position="312"/>
    </location>
</feature>
<organism evidence="3 4">
    <name type="scientific">Meira miltonrushii</name>
    <dbReference type="NCBI Taxonomy" id="1280837"/>
    <lineage>
        <taxon>Eukaryota</taxon>
        <taxon>Fungi</taxon>
        <taxon>Dikarya</taxon>
        <taxon>Basidiomycota</taxon>
        <taxon>Ustilaginomycotina</taxon>
        <taxon>Exobasidiomycetes</taxon>
        <taxon>Exobasidiales</taxon>
        <taxon>Brachybasidiaceae</taxon>
        <taxon>Meira</taxon>
    </lineage>
</organism>
<feature type="compositionally biased region" description="Basic and acidic residues" evidence="1">
    <location>
        <begin position="38"/>
        <end position="51"/>
    </location>
</feature>
<feature type="compositionally biased region" description="Low complexity" evidence="1">
    <location>
        <begin position="209"/>
        <end position="224"/>
    </location>
</feature>
<evidence type="ECO:0000313" key="3">
    <source>
        <dbReference type="EMBL" id="PWN38207.1"/>
    </source>
</evidence>
<evidence type="ECO:0000256" key="1">
    <source>
        <dbReference type="SAM" id="MobiDB-lite"/>
    </source>
</evidence>
<feature type="compositionally biased region" description="Low complexity" evidence="1">
    <location>
        <begin position="149"/>
        <end position="165"/>
    </location>
</feature>
<feature type="compositionally biased region" description="Low complexity" evidence="1">
    <location>
        <begin position="277"/>
        <end position="297"/>
    </location>
</feature>
<evidence type="ECO:0000313" key="4">
    <source>
        <dbReference type="Proteomes" id="UP000245771"/>
    </source>
</evidence>
<feature type="compositionally biased region" description="Low complexity" evidence="1">
    <location>
        <begin position="111"/>
        <end position="124"/>
    </location>
</feature>
<feature type="compositionally biased region" description="Polar residues" evidence="1">
    <location>
        <begin position="130"/>
        <end position="139"/>
    </location>
</feature>
<name>A0A316VL11_9BASI</name>
<dbReference type="RefSeq" id="XP_025358509.1">
    <property type="nucleotide sequence ID" value="XM_025497607.1"/>
</dbReference>